<accession>W7EBD3</accession>
<sequence>TPWKVPTTSAPFVTTRYRVQFVCPLNISLSIVTTKRYRGVRYVTLSTPVTAGRLVIGDV</sequence>
<evidence type="ECO:0000313" key="2">
    <source>
        <dbReference type="Proteomes" id="UP000054337"/>
    </source>
</evidence>
<reference evidence="1 2" key="1">
    <citation type="journal article" date="2013" name="PLoS Genet.">
        <title>Comparative genome structure, secondary metabolite, and effector coding capacity across Cochliobolus pathogens.</title>
        <authorList>
            <person name="Condon B.J."/>
            <person name="Leng Y."/>
            <person name="Wu D."/>
            <person name="Bushley K.E."/>
            <person name="Ohm R.A."/>
            <person name="Otillar R."/>
            <person name="Martin J."/>
            <person name="Schackwitz W."/>
            <person name="Grimwood J."/>
            <person name="MohdZainudin N."/>
            <person name="Xue C."/>
            <person name="Wang R."/>
            <person name="Manning V.A."/>
            <person name="Dhillon B."/>
            <person name="Tu Z.J."/>
            <person name="Steffenson B.J."/>
            <person name="Salamov A."/>
            <person name="Sun H."/>
            <person name="Lowry S."/>
            <person name="LaButti K."/>
            <person name="Han J."/>
            <person name="Copeland A."/>
            <person name="Lindquist E."/>
            <person name="Barry K."/>
            <person name="Schmutz J."/>
            <person name="Baker S.E."/>
            <person name="Ciuffetti L.M."/>
            <person name="Grigoriev I.V."/>
            <person name="Zhong S."/>
            <person name="Turgeon B.G."/>
        </authorList>
    </citation>
    <scope>NUCLEOTIDE SEQUENCE [LARGE SCALE GENOMIC DNA]</scope>
    <source>
        <strain evidence="1 2">FI3</strain>
    </source>
</reference>
<gene>
    <name evidence="1" type="ORF">COCVIDRAFT_109262</name>
</gene>
<dbReference type="RefSeq" id="XP_014552840.1">
    <property type="nucleotide sequence ID" value="XM_014697354.1"/>
</dbReference>
<organism evidence="1 2">
    <name type="scientific">Bipolaris victoriae (strain FI3)</name>
    <name type="common">Victoria blight of oats agent</name>
    <name type="synonym">Cochliobolus victoriae</name>
    <dbReference type="NCBI Taxonomy" id="930091"/>
    <lineage>
        <taxon>Eukaryota</taxon>
        <taxon>Fungi</taxon>
        <taxon>Dikarya</taxon>
        <taxon>Ascomycota</taxon>
        <taxon>Pezizomycotina</taxon>
        <taxon>Dothideomycetes</taxon>
        <taxon>Pleosporomycetidae</taxon>
        <taxon>Pleosporales</taxon>
        <taxon>Pleosporineae</taxon>
        <taxon>Pleosporaceae</taxon>
        <taxon>Bipolaris</taxon>
    </lineage>
</organism>
<name>W7EBD3_BIPV3</name>
<protein>
    <submittedName>
        <fullName evidence="1">Uncharacterized protein</fullName>
    </submittedName>
</protein>
<dbReference type="EMBL" id="KI968791">
    <property type="protein sequence ID" value="EUN23260.1"/>
    <property type="molecule type" value="Genomic_DNA"/>
</dbReference>
<dbReference type="Proteomes" id="UP000054337">
    <property type="component" value="Unassembled WGS sequence"/>
</dbReference>
<keyword evidence="2" id="KW-1185">Reference proteome</keyword>
<evidence type="ECO:0000313" key="1">
    <source>
        <dbReference type="EMBL" id="EUN23260.1"/>
    </source>
</evidence>
<feature type="non-terminal residue" evidence="1">
    <location>
        <position position="1"/>
    </location>
</feature>
<dbReference type="AlphaFoldDB" id="W7EBD3"/>
<dbReference type="GeneID" id="26249554"/>
<proteinExistence type="predicted"/>
<dbReference type="HOGENOM" id="CLU_2967141_0_0_1"/>